<feature type="domain" description="Flavodoxin" evidence="1">
    <location>
        <begin position="4"/>
        <end position="140"/>
    </location>
</feature>
<dbReference type="PANTHER" id="PTHR38030">
    <property type="entry name" value="PROTOPORPHYRINOGEN IX DEHYDROGENASE [MENAQUINONE]"/>
    <property type="match status" value="1"/>
</dbReference>
<dbReference type="Proteomes" id="UP000279446">
    <property type="component" value="Unassembled WGS sequence"/>
</dbReference>
<reference evidence="2 3" key="1">
    <citation type="submission" date="2018-12" db="EMBL/GenBank/DDBJ databases">
        <authorList>
            <person name="Sun L."/>
            <person name="Chen Z."/>
        </authorList>
    </citation>
    <scope>NUCLEOTIDE SEQUENCE [LARGE SCALE GENOMIC DNA]</scope>
    <source>
        <strain evidence="2 3">DSM 15890</strain>
    </source>
</reference>
<dbReference type="InterPro" id="IPR029039">
    <property type="entry name" value="Flavoprotein-like_sf"/>
</dbReference>
<dbReference type="OrthoDB" id="2146857at2"/>
<proteinExistence type="predicted"/>
<evidence type="ECO:0000259" key="1">
    <source>
        <dbReference type="Pfam" id="PF12724"/>
    </source>
</evidence>
<protein>
    <submittedName>
        <fullName evidence="2">Flavodoxin</fullName>
    </submittedName>
</protein>
<dbReference type="AlphaFoldDB" id="A0A433Y907"/>
<dbReference type="InterPro" id="IPR026816">
    <property type="entry name" value="Flavodoxin_dom"/>
</dbReference>
<name>A0A433Y907_9BACL</name>
<sequence length="162" mass="18167">MSTLILYAGKYGSTEKCVDTLKKSLTGPIETINLNRDIPPNVSPYNKVIIGGSIYFGQFQKASKQFCVDNLDLLKQKKIGLFMCCGNPENINQYMVEAFPAELLEHAVIKDCFGGELERNKMKFFDKLITGMILKSAQKSGKPSPEILWDSVTRFSEKMNLA</sequence>
<evidence type="ECO:0000313" key="2">
    <source>
        <dbReference type="EMBL" id="RUT46380.1"/>
    </source>
</evidence>
<gene>
    <name evidence="2" type="ORF">EJP82_13005</name>
</gene>
<dbReference type="Pfam" id="PF12724">
    <property type="entry name" value="Flavodoxin_5"/>
    <property type="match status" value="1"/>
</dbReference>
<keyword evidence="3" id="KW-1185">Reference proteome</keyword>
<dbReference type="PANTHER" id="PTHR38030:SF2">
    <property type="entry name" value="PROTOPORPHYRINOGEN IX DEHYDROGENASE [QUINONE]"/>
    <property type="match status" value="1"/>
</dbReference>
<dbReference type="GO" id="GO:0010181">
    <property type="term" value="F:FMN binding"/>
    <property type="evidence" value="ECO:0007669"/>
    <property type="project" value="TreeGrafter"/>
</dbReference>
<dbReference type="EMBL" id="RZNY01000009">
    <property type="protein sequence ID" value="RUT46380.1"/>
    <property type="molecule type" value="Genomic_DNA"/>
</dbReference>
<comment type="caution">
    <text evidence="2">The sequence shown here is derived from an EMBL/GenBank/DDBJ whole genome shotgun (WGS) entry which is preliminary data.</text>
</comment>
<evidence type="ECO:0000313" key="3">
    <source>
        <dbReference type="Proteomes" id="UP000279446"/>
    </source>
</evidence>
<dbReference type="Gene3D" id="3.40.50.360">
    <property type="match status" value="1"/>
</dbReference>
<dbReference type="InterPro" id="IPR052200">
    <property type="entry name" value="Protoporphyrinogen_IX_DH"/>
</dbReference>
<dbReference type="GO" id="GO:0070819">
    <property type="term" value="F:menaquinone-dependent protoporphyrinogen oxidase activity"/>
    <property type="evidence" value="ECO:0007669"/>
    <property type="project" value="TreeGrafter"/>
</dbReference>
<accession>A0A433Y907</accession>
<dbReference type="RefSeq" id="WP_127192483.1">
    <property type="nucleotide sequence ID" value="NZ_RZNY01000009.1"/>
</dbReference>
<organism evidence="2 3">
    <name type="scientific">Paenibacillus anaericanus</name>
    <dbReference type="NCBI Taxonomy" id="170367"/>
    <lineage>
        <taxon>Bacteria</taxon>
        <taxon>Bacillati</taxon>
        <taxon>Bacillota</taxon>
        <taxon>Bacilli</taxon>
        <taxon>Bacillales</taxon>
        <taxon>Paenibacillaceae</taxon>
        <taxon>Paenibacillus</taxon>
    </lineage>
</organism>
<dbReference type="GO" id="GO:0006783">
    <property type="term" value="P:heme biosynthetic process"/>
    <property type="evidence" value="ECO:0007669"/>
    <property type="project" value="TreeGrafter"/>
</dbReference>
<dbReference type="SUPFAM" id="SSF52218">
    <property type="entry name" value="Flavoproteins"/>
    <property type="match status" value="1"/>
</dbReference>